<dbReference type="Proteomes" id="UP000887569">
    <property type="component" value="Unplaced"/>
</dbReference>
<dbReference type="WBParaSite" id="PgR054_g028_t03">
    <property type="protein sequence ID" value="PgR054_g028_t03"/>
    <property type="gene ID" value="PgR054_g028"/>
</dbReference>
<proteinExistence type="inferred from homology"/>
<dbReference type="PANTHER" id="PTHR21512">
    <property type="entry name" value="TRAFFICKING PROTEIN PARTICLE COMPLEX SUBUNIT 9"/>
    <property type="match status" value="1"/>
</dbReference>
<evidence type="ECO:0000256" key="2">
    <source>
        <dbReference type="SAM" id="MobiDB-lite"/>
    </source>
</evidence>
<feature type="domain" description="Trs120/TRAPPC9 N-terminal" evidence="3">
    <location>
        <begin position="241"/>
        <end position="308"/>
    </location>
</feature>
<evidence type="ECO:0000313" key="5">
    <source>
        <dbReference type="Proteomes" id="UP000887569"/>
    </source>
</evidence>
<feature type="domain" description="Trs120/TRAPPC9 first Ig-like" evidence="4">
    <location>
        <begin position="655"/>
        <end position="756"/>
    </location>
</feature>
<feature type="region of interest" description="Disordered" evidence="2">
    <location>
        <begin position="117"/>
        <end position="136"/>
    </location>
</feature>
<protein>
    <submittedName>
        <fullName evidence="6">Trafficking protein particle complex subunit 9</fullName>
    </submittedName>
</protein>
<dbReference type="Pfam" id="PF08626">
    <property type="entry name" value="TRAPPC9-Trs120"/>
    <property type="match status" value="1"/>
</dbReference>
<dbReference type="InterPro" id="IPR058565">
    <property type="entry name" value="Ig_TRAPPC9_Trs120_1st"/>
</dbReference>
<reference evidence="6" key="1">
    <citation type="submission" date="2022-11" db="UniProtKB">
        <authorList>
            <consortium name="WormBaseParasite"/>
        </authorList>
    </citation>
    <scope>IDENTIFICATION</scope>
</reference>
<evidence type="ECO:0000313" key="6">
    <source>
        <dbReference type="WBParaSite" id="PgR054_g028_t03"/>
    </source>
</evidence>
<keyword evidence="5" id="KW-1185">Reference proteome</keyword>
<feature type="compositionally biased region" description="Basic and acidic residues" evidence="2">
    <location>
        <begin position="906"/>
        <end position="920"/>
    </location>
</feature>
<evidence type="ECO:0000259" key="4">
    <source>
        <dbReference type="Pfam" id="PF26254"/>
    </source>
</evidence>
<evidence type="ECO:0000259" key="3">
    <source>
        <dbReference type="Pfam" id="PF08626"/>
    </source>
</evidence>
<sequence length="1291" mass="144468">LEISKMEQAVPSAGEHFRMLIVVRQFGYRSTTTFNRLFERLQRVQSLQVSDNPRRMIVANFVSSVNSGLVRFGELQAHRRVIGLICIVHAPPIVDEYASTSQDGIVGGALPQAVVSSVDDSSTTRGDGGRKPSATSTLSLPQIRRQYESTKEEYSSTLVDSRCIAIGYSKESLSNLWSSRELFSFGCLEDADSLENGVREFLRSIFFVLESRRLDLSFEKLETPPYPFLPDEQKYRMGLENKNSKQYKRRCVGRLRKQVADYTLLTGLPTLALDAYQASIDLLKQAGDLLWLAAAYEGWACAAMTIKYDLDEECRSLNCMQRISTLTPDQMRAFHEKSQHSLGVSLGHQRHRSDTEQMAGTMSSAAAQLIAEEQQRHAFRLPWNSLHPDRSSSVKNNISHSEIVEKFKMALENYERFSFAAFIEYECMMKAASVFRFQRLYVDMQAFIREHVGKYLDDSFTLFDHITKANICLNCATVYRMIGFKRKYAFFARLAVLFRLHITEGETRTAYDYRQVYPTLYRTLSGYGIPENPKDMGGDLSVMGPAHVQRRALHEVFMSALRAEHRDAAIRHLCCLLQVYYEQMDAETAARMLDELAHLVCTSTTQHQLNQHITLPQCGIIIPPVQMTRFPKLEKFAVCALPAHLAPVVIRPRMTTDIFIYSPFQVANNASNAICWVVDCACEVSVSVSNCLPFELSVNNLSLLSEGCALETVPVRLNLAPCSDSVESVDIKLIGVPRAPGKLIITGYSCEVLGVRSVCRLRDLPLSANSAGNNSRSSVFEVEVLPALPVLELQTSLPRAPISEEDMEPTAETTVYSGQTFEHTISIVNASKSIAIRDMQLEIRQPKVCGGPYLIELVDDWFKEMISDDETSESQPSRPLRRLEPLERKHIRFRIFGIDPSATTDDGSRRGPKEVVHEDADLGEPSIEGTHDRIPFTGRLLTSEFVFRYTADITGAENEQYERRCRLPLAVSIVPAVTVSAWHVLPGDGPTTRYVVVDVTNSTEWDAELTYGKGKLIGVQPREICRVPLLCECCSDVASNAFQQAASLASHMMQMHEIEQLRLVLERHVSAHLDIRWSINNGELSGSVPVGPILSSISLLKQLVVPAISIEMSVNGTPYVREDDVVVGIGEVLDLELRLISSIKDNRSFSGLLRVDCFRDLQNGTTFIDSNENMIVLNAESVPFTLTHKKPIRNEHLQEKAIRVTDGAKKAVDTLSIENDYAPNASENEMTAVSNVDSTTSGFTCTFSLVFRYEGLHKVKPIITLLDGSSQFSDEELFCSAISVNVVTKVC</sequence>
<dbReference type="InterPro" id="IPR013935">
    <property type="entry name" value="Trs120_TRAPPC9"/>
</dbReference>
<dbReference type="GO" id="GO:0005802">
    <property type="term" value="C:trans-Golgi network"/>
    <property type="evidence" value="ECO:0007669"/>
    <property type="project" value="TreeGrafter"/>
</dbReference>
<name>A0A915BRK5_PARUN</name>
<dbReference type="Pfam" id="PF26254">
    <property type="entry name" value="Ig_TRAPPC9-Trs120_1st"/>
    <property type="match status" value="1"/>
</dbReference>
<feature type="region of interest" description="Disordered" evidence="2">
    <location>
        <begin position="899"/>
        <end position="928"/>
    </location>
</feature>
<accession>A0A915BRK5</accession>
<evidence type="ECO:0000256" key="1">
    <source>
        <dbReference type="ARBA" id="ARBA00008459"/>
    </source>
</evidence>
<dbReference type="InterPro" id="IPR058563">
    <property type="entry name" value="Trs120_TRAPPC9_N"/>
</dbReference>
<organism evidence="5 6">
    <name type="scientific">Parascaris univalens</name>
    <name type="common">Nematode worm</name>
    <dbReference type="NCBI Taxonomy" id="6257"/>
    <lineage>
        <taxon>Eukaryota</taxon>
        <taxon>Metazoa</taxon>
        <taxon>Ecdysozoa</taxon>
        <taxon>Nematoda</taxon>
        <taxon>Chromadorea</taxon>
        <taxon>Rhabditida</taxon>
        <taxon>Spirurina</taxon>
        <taxon>Ascaridomorpha</taxon>
        <taxon>Ascaridoidea</taxon>
        <taxon>Ascarididae</taxon>
        <taxon>Parascaris</taxon>
    </lineage>
</organism>
<dbReference type="PANTHER" id="PTHR21512:SF5">
    <property type="entry name" value="TRAFFICKING PROTEIN PARTICLE COMPLEX SUBUNIT 9"/>
    <property type="match status" value="1"/>
</dbReference>
<comment type="similarity">
    <text evidence="1">Belongs to the NIBP family.</text>
</comment>